<feature type="transmembrane region" description="Helical" evidence="1">
    <location>
        <begin position="352"/>
        <end position="375"/>
    </location>
</feature>
<evidence type="ECO:0000313" key="2">
    <source>
        <dbReference type="EMBL" id="KGX84730.1"/>
    </source>
</evidence>
<feature type="transmembrane region" description="Helical" evidence="1">
    <location>
        <begin position="287"/>
        <end position="306"/>
    </location>
</feature>
<dbReference type="Proteomes" id="UP000030401">
    <property type="component" value="Unassembled WGS sequence"/>
</dbReference>
<feature type="transmembrane region" description="Helical" evidence="1">
    <location>
        <begin position="381"/>
        <end position="400"/>
    </location>
</feature>
<dbReference type="GO" id="GO:0016020">
    <property type="term" value="C:membrane"/>
    <property type="evidence" value="ECO:0007669"/>
    <property type="project" value="InterPro"/>
</dbReference>
<evidence type="ECO:0000256" key="1">
    <source>
        <dbReference type="SAM" id="Phobius"/>
    </source>
</evidence>
<dbReference type="EMBL" id="AVPG01000032">
    <property type="protein sequence ID" value="KGX84730.1"/>
    <property type="molecule type" value="Genomic_DNA"/>
</dbReference>
<feature type="transmembrane region" description="Helical" evidence="1">
    <location>
        <begin position="191"/>
        <end position="210"/>
    </location>
</feature>
<feature type="transmembrane region" description="Helical" evidence="1">
    <location>
        <begin position="104"/>
        <end position="125"/>
    </location>
</feature>
<sequence>MINAQELWKKRVDSHAKELGRYLRLMFNDHLAIAMFFFLAGLAYVYQQWLSGLSEDFPAALVIAFLFGLLLTYSPVRTLLKEPDLVFLLPAETQLRAFFRNGIIYSYIWQLFTFLFIYVAVIPLYFTAYPARTSSDYAVLGGLIIVFKGWNLMTHWWEINSRVRWSGIVDPLVRFLLNGATLYFIVVGNAWGFAAVTTILLFGVMMFTYLQTKKRNGIAWELLIRKDQSRMQAFYRLANLFTDVPHVKQTIKKRHWLVQLLKKPIPFEQQHTYDYMYRITFIRSSDYLGLYFRLVIIASLLVYFVPTIWLKLAFALLFLFMSGVQMITLWHHHRHLDWLELYPLRIEVRRQALRKWVFQLMTCQTVVVASMFLLLSHWLGFAIMLLLGISFSYGMAYFYLTSRMT</sequence>
<keyword evidence="1" id="KW-1133">Transmembrane helix</keyword>
<gene>
    <name evidence="2" type="ORF">N784_12005</name>
</gene>
<feature type="transmembrane region" description="Helical" evidence="1">
    <location>
        <begin position="57"/>
        <end position="76"/>
    </location>
</feature>
<feature type="transmembrane region" description="Helical" evidence="1">
    <location>
        <begin position="312"/>
        <end position="331"/>
    </location>
</feature>
<keyword evidence="3" id="KW-1185">Reference proteome</keyword>
<accession>A0A0A5G0Y1</accession>
<keyword evidence="1" id="KW-0472">Membrane</keyword>
<protein>
    <submittedName>
        <fullName evidence="2">ABC transporter permease</fullName>
    </submittedName>
</protein>
<proteinExistence type="predicted"/>
<dbReference type="OrthoDB" id="2447941at2"/>
<feature type="transmembrane region" description="Helical" evidence="1">
    <location>
        <begin position="21"/>
        <end position="45"/>
    </location>
</feature>
<dbReference type="eggNOG" id="COG4473">
    <property type="taxonomic scope" value="Bacteria"/>
</dbReference>
<dbReference type="PIRSF" id="PIRSF037259">
    <property type="entry name" value="EcsB_ABC"/>
    <property type="match status" value="1"/>
</dbReference>
<dbReference type="AlphaFoldDB" id="A0A0A5G0Y1"/>
<dbReference type="RefSeq" id="WP_036836072.1">
    <property type="nucleotide sequence ID" value="NZ_AVPG01000032.1"/>
</dbReference>
<dbReference type="STRING" id="1385512.N784_12005"/>
<reference evidence="2 3" key="1">
    <citation type="submission" date="2013-08" db="EMBL/GenBank/DDBJ databases">
        <authorList>
            <person name="Huang J."/>
            <person name="Wang G."/>
        </authorList>
    </citation>
    <scope>NUCLEOTIDE SEQUENCE [LARGE SCALE GENOMIC DNA]</scope>
    <source>
        <strain evidence="2 3">JSM 072002</strain>
    </source>
</reference>
<dbReference type="InterPro" id="IPR010288">
    <property type="entry name" value="EcsB_ABC"/>
</dbReference>
<keyword evidence="1" id="KW-0812">Transmembrane</keyword>
<feature type="transmembrane region" description="Helical" evidence="1">
    <location>
        <begin position="137"/>
        <end position="153"/>
    </location>
</feature>
<dbReference type="Pfam" id="PF05975">
    <property type="entry name" value="EcsB"/>
    <property type="match status" value="1"/>
</dbReference>
<organism evidence="2 3">
    <name type="scientific">Pontibacillus litoralis JSM 072002</name>
    <dbReference type="NCBI Taxonomy" id="1385512"/>
    <lineage>
        <taxon>Bacteria</taxon>
        <taxon>Bacillati</taxon>
        <taxon>Bacillota</taxon>
        <taxon>Bacilli</taxon>
        <taxon>Bacillales</taxon>
        <taxon>Bacillaceae</taxon>
        <taxon>Pontibacillus</taxon>
    </lineage>
</organism>
<comment type="caution">
    <text evidence="2">The sequence shown here is derived from an EMBL/GenBank/DDBJ whole genome shotgun (WGS) entry which is preliminary data.</text>
</comment>
<evidence type="ECO:0000313" key="3">
    <source>
        <dbReference type="Proteomes" id="UP000030401"/>
    </source>
</evidence>
<name>A0A0A5G0Y1_9BACI</name>